<keyword evidence="4" id="KW-1185">Reference proteome</keyword>
<dbReference type="SUPFAM" id="SSF82771">
    <property type="entry name" value="GIY-YIG endonuclease"/>
    <property type="match status" value="1"/>
</dbReference>
<accession>A0ABR7UXG0</accession>
<dbReference type="InterPro" id="IPR035901">
    <property type="entry name" value="GIY-YIG_endonuc_sf"/>
</dbReference>
<protein>
    <submittedName>
        <fullName evidence="3">GIY-YIG nuclease family protein</fullName>
    </submittedName>
</protein>
<dbReference type="InterPro" id="IPR000305">
    <property type="entry name" value="GIY-YIG_endonuc"/>
</dbReference>
<dbReference type="Proteomes" id="UP001166021">
    <property type="component" value="Unassembled WGS sequence"/>
</dbReference>
<evidence type="ECO:0000256" key="1">
    <source>
        <dbReference type="ARBA" id="ARBA00007435"/>
    </source>
</evidence>
<dbReference type="Gene3D" id="3.40.1440.10">
    <property type="entry name" value="GIY-YIG endonuclease"/>
    <property type="match status" value="1"/>
</dbReference>
<evidence type="ECO:0000313" key="3">
    <source>
        <dbReference type="EMBL" id="MBD0777178.1"/>
    </source>
</evidence>
<dbReference type="PROSITE" id="PS50164">
    <property type="entry name" value="GIY_YIG"/>
    <property type="match status" value="1"/>
</dbReference>
<dbReference type="EMBL" id="JABTCF010000002">
    <property type="protein sequence ID" value="MBD0777178.1"/>
    <property type="molecule type" value="Genomic_DNA"/>
</dbReference>
<comment type="similarity">
    <text evidence="1">Belongs to the UPF0213 family.</text>
</comment>
<dbReference type="PANTHER" id="PTHR34477">
    <property type="entry name" value="UPF0213 PROTEIN YHBQ"/>
    <property type="match status" value="1"/>
</dbReference>
<feature type="domain" description="GIY-YIG" evidence="2">
    <location>
        <begin position="1"/>
        <end position="77"/>
    </location>
</feature>
<evidence type="ECO:0000313" key="4">
    <source>
        <dbReference type="Proteomes" id="UP001166021"/>
    </source>
</evidence>
<dbReference type="RefSeq" id="WP_188242708.1">
    <property type="nucleotide sequence ID" value="NZ_JABTCF010000002.1"/>
</dbReference>
<reference evidence="3" key="1">
    <citation type="submission" date="2020-05" db="EMBL/GenBank/DDBJ databases">
        <title>The draft genome sequence of Maribacter sp. ANRC-HE7.</title>
        <authorList>
            <person name="Mu L."/>
        </authorList>
    </citation>
    <scope>NUCLEOTIDE SEQUENCE</scope>
    <source>
        <strain evidence="3">ANRC-HE7</strain>
    </source>
</reference>
<sequence>MHFFYILHSKTINRYYIGETPDLTVRFEQHNQHHFKKNFTKAADDWTIALSKKCKSKQDAVYLEKFVKRMKSKKFIHKIIENPEILDDLIIQKYTNMYT</sequence>
<name>A0ABR7UXG0_9FLAO</name>
<dbReference type="InterPro" id="IPR050190">
    <property type="entry name" value="UPF0213_domain"/>
</dbReference>
<comment type="caution">
    <text evidence="3">The sequence shown here is derived from an EMBL/GenBank/DDBJ whole genome shotgun (WGS) entry which is preliminary data.</text>
</comment>
<organism evidence="3 4">
    <name type="scientific">Maribacter aquimaris</name>
    <dbReference type="NCBI Taxonomy" id="2737171"/>
    <lineage>
        <taxon>Bacteria</taxon>
        <taxon>Pseudomonadati</taxon>
        <taxon>Bacteroidota</taxon>
        <taxon>Flavobacteriia</taxon>
        <taxon>Flavobacteriales</taxon>
        <taxon>Flavobacteriaceae</taxon>
        <taxon>Maribacter</taxon>
    </lineage>
</organism>
<dbReference type="Pfam" id="PF01541">
    <property type="entry name" value="GIY-YIG"/>
    <property type="match status" value="1"/>
</dbReference>
<evidence type="ECO:0000259" key="2">
    <source>
        <dbReference type="PROSITE" id="PS50164"/>
    </source>
</evidence>
<proteinExistence type="inferred from homology"/>
<gene>
    <name evidence="3" type="ORF">HPE56_05165</name>
</gene>
<dbReference type="PANTHER" id="PTHR34477:SF1">
    <property type="entry name" value="UPF0213 PROTEIN YHBQ"/>
    <property type="match status" value="1"/>
</dbReference>